<accession>A0A5M9K5C4</accession>
<feature type="domain" description="Zn(2)-C6 fungal-type" evidence="13">
    <location>
        <begin position="49"/>
        <end position="77"/>
    </location>
</feature>
<dbReference type="InterPro" id="IPR034150">
    <property type="entry name" value="SF3B6_RRM"/>
</dbReference>
<evidence type="ECO:0000256" key="12">
    <source>
        <dbReference type="SAM" id="MobiDB-lite"/>
    </source>
</evidence>
<dbReference type="InterPro" id="IPR012677">
    <property type="entry name" value="Nucleotide-bd_a/b_plait_sf"/>
</dbReference>
<protein>
    <recommendedName>
        <fullName evidence="17">RRM domain-containing protein</fullName>
    </recommendedName>
</protein>
<evidence type="ECO:0000256" key="9">
    <source>
        <dbReference type="ARBA" id="ARBA00023187"/>
    </source>
</evidence>
<evidence type="ECO:0000256" key="2">
    <source>
        <dbReference type="ARBA" id="ARBA00022664"/>
    </source>
</evidence>
<evidence type="ECO:0000256" key="5">
    <source>
        <dbReference type="ARBA" id="ARBA00022884"/>
    </source>
</evidence>
<evidence type="ECO:0000256" key="7">
    <source>
        <dbReference type="ARBA" id="ARBA00023125"/>
    </source>
</evidence>
<dbReference type="GO" id="GO:0000981">
    <property type="term" value="F:DNA-binding transcription factor activity, RNA polymerase II-specific"/>
    <property type="evidence" value="ECO:0007669"/>
    <property type="project" value="InterPro"/>
</dbReference>
<keyword evidence="8" id="KW-0804">Transcription</keyword>
<keyword evidence="16" id="KW-1185">Reference proteome</keyword>
<keyword evidence="4" id="KW-0862">Zinc</keyword>
<gene>
    <name evidence="15" type="ORF">EYC84_005551</name>
</gene>
<dbReference type="GO" id="GO:0008380">
    <property type="term" value="P:RNA splicing"/>
    <property type="evidence" value="ECO:0007669"/>
    <property type="project" value="UniProtKB-KW"/>
</dbReference>
<keyword evidence="6" id="KW-0805">Transcription regulation</keyword>
<evidence type="ECO:0000256" key="3">
    <source>
        <dbReference type="ARBA" id="ARBA00022723"/>
    </source>
</evidence>
<organism evidence="15 16">
    <name type="scientific">Monilinia fructicola</name>
    <name type="common">Brown rot fungus</name>
    <name type="synonym">Ciboria fructicola</name>
    <dbReference type="NCBI Taxonomy" id="38448"/>
    <lineage>
        <taxon>Eukaryota</taxon>
        <taxon>Fungi</taxon>
        <taxon>Dikarya</taxon>
        <taxon>Ascomycota</taxon>
        <taxon>Pezizomycotina</taxon>
        <taxon>Leotiomycetes</taxon>
        <taxon>Helotiales</taxon>
        <taxon>Sclerotiniaceae</taxon>
        <taxon>Monilinia</taxon>
    </lineage>
</organism>
<dbReference type="PRINTS" id="PR00755">
    <property type="entry name" value="AFLATOXINBRP"/>
</dbReference>
<dbReference type="VEuPathDB" id="FungiDB:MFRU_023g00230"/>
<feature type="domain" description="RRM" evidence="14">
    <location>
        <begin position="551"/>
        <end position="626"/>
    </location>
</feature>
<dbReference type="InterPro" id="IPR001138">
    <property type="entry name" value="Zn2Cys6_DnaBD"/>
</dbReference>
<dbReference type="Gene3D" id="4.10.240.10">
    <property type="entry name" value="Zn(2)-C6 fungal-type DNA-binding domain"/>
    <property type="match status" value="1"/>
</dbReference>
<evidence type="ECO:0000259" key="13">
    <source>
        <dbReference type="PROSITE" id="PS50048"/>
    </source>
</evidence>
<feature type="compositionally biased region" description="Polar residues" evidence="12">
    <location>
        <begin position="685"/>
        <end position="700"/>
    </location>
</feature>
<dbReference type="PROSITE" id="PS50102">
    <property type="entry name" value="RRM"/>
    <property type="match status" value="1"/>
</dbReference>
<feature type="compositionally biased region" description="Polar residues" evidence="12">
    <location>
        <begin position="652"/>
        <end position="669"/>
    </location>
</feature>
<keyword evidence="10" id="KW-0539">Nucleus</keyword>
<keyword evidence="2" id="KW-0507">mRNA processing</keyword>
<dbReference type="InterPro" id="IPR000504">
    <property type="entry name" value="RRM_dom"/>
</dbReference>
<evidence type="ECO:0000256" key="1">
    <source>
        <dbReference type="ARBA" id="ARBA00004123"/>
    </source>
</evidence>
<dbReference type="CDD" id="cd00067">
    <property type="entry name" value="GAL4"/>
    <property type="match status" value="1"/>
</dbReference>
<dbReference type="SUPFAM" id="SSF57701">
    <property type="entry name" value="Zn2/Cys6 DNA-binding domain"/>
    <property type="match status" value="1"/>
</dbReference>
<dbReference type="InterPro" id="IPR052360">
    <property type="entry name" value="Transcr_Regulatory_Proteins"/>
</dbReference>
<dbReference type="InterPro" id="IPR036864">
    <property type="entry name" value="Zn2-C6_fun-type_DNA-bd_sf"/>
</dbReference>
<keyword evidence="7" id="KW-0238">DNA-binding</keyword>
<dbReference type="SUPFAM" id="SSF54928">
    <property type="entry name" value="RNA-binding domain, RBD"/>
    <property type="match status" value="1"/>
</dbReference>
<dbReference type="GO" id="GO:0005634">
    <property type="term" value="C:nucleus"/>
    <property type="evidence" value="ECO:0007669"/>
    <property type="project" value="UniProtKB-SubCell"/>
</dbReference>
<feature type="region of interest" description="Disordered" evidence="12">
    <location>
        <begin position="652"/>
        <end position="707"/>
    </location>
</feature>
<dbReference type="SMART" id="SM00066">
    <property type="entry name" value="GAL4"/>
    <property type="match status" value="1"/>
</dbReference>
<dbReference type="SMART" id="SM00360">
    <property type="entry name" value="RRM"/>
    <property type="match status" value="1"/>
</dbReference>
<evidence type="ECO:0000256" key="11">
    <source>
        <dbReference type="PROSITE-ProRule" id="PRU00176"/>
    </source>
</evidence>
<comment type="caution">
    <text evidence="15">The sequence shown here is derived from an EMBL/GenBank/DDBJ whole genome shotgun (WGS) entry which is preliminary data.</text>
</comment>
<dbReference type="Gene3D" id="3.30.70.330">
    <property type="match status" value="1"/>
</dbReference>
<evidence type="ECO:0000256" key="4">
    <source>
        <dbReference type="ARBA" id="ARBA00022833"/>
    </source>
</evidence>
<dbReference type="Pfam" id="PF00076">
    <property type="entry name" value="RRM_1"/>
    <property type="match status" value="1"/>
</dbReference>
<dbReference type="Proteomes" id="UP000322873">
    <property type="component" value="Unassembled WGS sequence"/>
</dbReference>
<dbReference type="InterPro" id="IPR035979">
    <property type="entry name" value="RBD_domain_sf"/>
</dbReference>
<dbReference type="VEuPathDB" id="FungiDB:MFRU_001g01500"/>
<evidence type="ECO:0000259" key="14">
    <source>
        <dbReference type="PROSITE" id="PS50102"/>
    </source>
</evidence>
<dbReference type="VEuPathDB" id="FungiDB:MFRU_001g01510"/>
<dbReference type="Pfam" id="PF11951">
    <property type="entry name" value="Fungal_trans_2"/>
    <property type="match status" value="1"/>
</dbReference>
<proteinExistence type="predicted"/>
<evidence type="ECO:0000256" key="8">
    <source>
        <dbReference type="ARBA" id="ARBA00023163"/>
    </source>
</evidence>
<dbReference type="GO" id="GO:0003677">
    <property type="term" value="F:DNA binding"/>
    <property type="evidence" value="ECO:0007669"/>
    <property type="project" value="UniProtKB-KW"/>
</dbReference>
<keyword evidence="9" id="KW-0508">mRNA splicing</keyword>
<evidence type="ECO:0000313" key="15">
    <source>
        <dbReference type="EMBL" id="KAA8574015.1"/>
    </source>
</evidence>
<dbReference type="PROSITE" id="PS00463">
    <property type="entry name" value="ZN2_CY6_FUNGAL_1"/>
    <property type="match status" value="1"/>
</dbReference>
<keyword evidence="3" id="KW-0479">Metal-binding</keyword>
<dbReference type="GO" id="GO:0006397">
    <property type="term" value="P:mRNA processing"/>
    <property type="evidence" value="ECO:0007669"/>
    <property type="project" value="UniProtKB-KW"/>
</dbReference>
<dbReference type="PROSITE" id="PS50048">
    <property type="entry name" value="ZN2_CY6_FUNGAL_2"/>
    <property type="match status" value="1"/>
</dbReference>
<evidence type="ECO:0000256" key="6">
    <source>
        <dbReference type="ARBA" id="ARBA00023015"/>
    </source>
</evidence>
<dbReference type="CDD" id="cd12241">
    <property type="entry name" value="RRM_SF3B14"/>
    <property type="match status" value="1"/>
</dbReference>
<dbReference type="AlphaFoldDB" id="A0A5M9K5C4"/>
<comment type="subcellular location">
    <subcellularLocation>
        <location evidence="1">Nucleus</location>
    </subcellularLocation>
</comment>
<evidence type="ECO:0000256" key="10">
    <source>
        <dbReference type="ARBA" id="ARBA00023242"/>
    </source>
</evidence>
<dbReference type="PANTHER" id="PTHR36206">
    <property type="entry name" value="ASPERCRYPTIN BIOSYNTHESIS CLUSTER-SPECIFIC TRANSCRIPTION REGULATOR ATNN-RELATED"/>
    <property type="match status" value="1"/>
</dbReference>
<dbReference type="EMBL" id="VICG01000003">
    <property type="protein sequence ID" value="KAA8574015.1"/>
    <property type="molecule type" value="Genomic_DNA"/>
</dbReference>
<keyword evidence="5 11" id="KW-0694">RNA-binding</keyword>
<dbReference type="InterPro" id="IPR021858">
    <property type="entry name" value="Fun_TF"/>
</dbReference>
<evidence type="ECO:0008006" key="17">
    <source>
        <dbReference type="Google" id="ProtNLM"/>
    </source>
</evidence>
<dbReference type="GO" id="GO:0003723">
    <property type="term" value="F:RNA binding"/>
    <property type="evidence" value="ECO:0007669"/>
    <property type="project" value="UniProtKB-UniRule"/>
</dbReference>
<dbReference type="GO" id="GO:0008270">
    <property type="term" value="F:zinc ion binding"/>
    <property type="evidence" value="ECO:0007669"/>
    <property type="project" value="InterPro"/>
</dbReference>
<dbReference type="PANTHER" id="PTHR36206:SF4">
    <property type="entry name" value="HYPOTHETICAL CONSERVED PROTEIN (EUROFUNG)-RELATED"/>
    <property type="match status" value="1"/>
</dbReference>
<reference evidence="15 16" key="1">
    <citation type="submission" date="2019-06" db="EMBL/GenBank/DDBJ databases">
        <title>Genome Sequence of the Brown Rot Fungal Pathogen Monilinia fructicola.</title>
        <authorList>
            <person name="De Miccolis Angelini R.M."/>
            <person name="Landi L."/>
            <person name="Abate D."/>
            <person name="Pollastro S."/>
            <person name="Romanazzi G."/>
            <person name="Faretra F."/>
        </authorList>
    </citation>
    <scope>NUCLEOTIDE SEQUENCE [LARGE SCALE GENOMIC DNA]</scope>
    <source>
        <strain evidence="15 16">Mfrc123</strain>
    </source>
</reference>
<name>A0A5M9K5C4_MONFR</name>
<evidence type="ECO:0000313" key="16">
    <source>
        <dbReference type="Proteomes" id="UP000322873"/>
    </source>
</evidence>
<sequence length="742" mass="83010">MKPFRLSKFMSIPPSDEKKLLKGVELKDVPFETEASRKSRVKHQKVKTGCYTCKIRRVKCDETKPSCRRCKKTGIQCEGYPSDAQRSFQERTHRMHMIDESRQLQSLIFHLPTGPSLKNEQDSRYFRYFCETSAGDIARLFNQSVWERLIPQASESEPFVSQALIALGAFSKGRTSNGIEACLHRQHGLDQYGRALVGMRQALNGSSYNARKALIACLLVYSIESIQGRLATAAAHAASGENLLHGIMLDRKAKTLPPLSCQQDSTIEDDLCRAFSDLDLQALFIPSTNPILRGDCATYLDEIAHWESIAAPLVEEGLRAPEDSREFLAACLAKIQVAMMMIQVASVFIVNAIDWDAYFPEFHTIMDYVNRLRPRLVQGGGKYHFDLGLLISSRKAKGYREGIWDSDACSRVTGFTRDVEEEWADDNGWVPGERRFTITKTKVAVGKSRSLHISGYQKNGTLEGKGDFKETYITWKPGVPFSHVVVVPESVFKARLSNPEPSTNKRRLTSTCAPLRLHTLNRDTFFASTYPQYPNYETMNRGGKLAPEVNRALFVKNLSYNVTPEELFDLFGKFGAIRQIRQGIATNTKGTAFVVYEDVTDSKTACDKLNGFNFQNRYLVVLYHQPEKMEKMRANSNQSDSYAARKAIRPNAVSNTKSTASMGPSSRVGNVSPMEDVRNKKTRRTQSSPIATMKSSTTTAKHGKGGNYQHVEHHGGIGGAAVADGGRNTSFLDLVRGLVSRR</sequence>
<dbReference type="Pfam" id="PF00172">
    <property type="entry name" value="Zn_clus"/>
    <property type="match status" value="1"/>
</dbReference>
<dbReference type="FunFam" id="3.30.70.330:FF:000286">
    <property type="entry name" value="Putative pre-mRNA branch site protein p14"/>
    <property type="match status" value="1"/>
</dbReference>